<evidence type="ECO:0000256" key="4">
    <source>
        <dbReference type="ARBA" id="ARBA00022692"/>
    </source>
</evidence>
<evidence type="ECO:0000256" key="9">
    <source>
        <dbReference type="ARBA" id="ARBA00023237"/>
    </source>
</evidence>
<dbReference type="PANTHER" id="PTHR30069">
    <property type="entry name" value="TONB-DEPENDENT OUTER MEMBRANE RECEPTOR"/>
    <property type="match status" value="1"/>
</dbReference>
<evidence type="ECO:0000313" key="16">
    <source>
        <dbReference type="Proteomes" id="UP000078596"/>
    </source>
</evidence>
<organism evidence="15 16">
    <name type="scientific">Halothiobacillus diazotrophicus</name>
    <dbReference type="NCBI Taxonomy" id="1860122"/>
    <lineage>
        <taxon>Bacteria</taxon>
        <taxon>Pseudomonadati</taxon>
        <taxon>Pseudomonadota</taxon>
        <taxon>Gammaproteobacteria</taxon>
        <taxon>Chromatiales</taxon>
        <taxon>Halothiobacillaceae</taxon>
        <taxon>Halothiobacillus</taxon>
    </lineage>
</organism>
<evidence type="ECO:0000256" key="10">
    <source>
        <dbReference type="PROSITE-ProRule" id="PRU01360"/>
    </source>
</evidence>
<dbReference type="GO" id="GO:0009279">
    <property type="term" value="C:cell outer membrane"/>
    <property type="evidence" value="ECO:0007669"/>
    <property type="project" value="UniProtKB-SubCell"/>
</dbReference>
<dbReference type="PROSITE" id="PS52016">
    <property type="entry name" value="TONB_DEPENDENT_REC_3"/>
    <property type="match status" value="1"/>
</dbReference>
<evidence type="ECO:0000256" key="5">
    <source>
        <dbReference type="ARBA" id="ARBA00022729"/>
    </source>
</evidence>
<dbReference type="EMBL" id="CP016027">
    <property type="protein sequence ID" value="ANJ67628.1"/>
    <property type="molecule type" value="Genomic_DNA"/>
</dbReference>
<dbReference type="Proteomes" id="UP000078596">
    <property type="component" value="Chromosome"/>
</dbReference>
<dbReference type="AlphaFoldDB" id="A0A191ZIE9"/>
<gene>
    <name evidence="15" type="ORF">A9404_09745</name>
</gene>
<keyword evidence="6" id="KW-0406">Ion transport</keyword>
<dbReference type="KEGG" id="haz:A9404_09745"/>
<evidence type="ECO:0000256" key="7">
    <source>
        <dbReference type="ARBA" id="ARBA00023077"/>
    </source>
</evidence>
<keyword evidence="7 11" id="KW-0798">TonB box</keyword>
<name>A0A191ZIE9_9GAMM</name>
<dbReference type="InterPro" id="IPR037066">
    <property type="entry name" value="Plug_dom_sf"/>
</dbReference>
<evidence type="ECO:0008006" key="17">
    <source>
        <dbReference type="Google" id="ProtNLM"/>
    </source>
</evidence>
<protein>
    <recommendedName>
        <fullName evidence="17">TonB-dependent vitamin B12 receptor</fullName>
    </recommendedName>
</protein>
<sequence>MFSQSVRRPYRAAFACLCSLPASTAALATPTETTTLPTLNITATHDAPVAFAGVPSTTISRAQIDRLQATSVLSLLENTAGLNLVNQGGPGKLTNVSIWGAGASQTLVLVDGVRVGSLTSGQAYLENLPVAQIDHIEIVRGPRSGQYGADAMGGVIQIFTRQGQQGLHPDFSIGGGSRSTLTSSANLSGGTDHVDFSLGASHDQTGGFNSGWPYYPKEPDQDGYHNNAAQARLGYHADNGARIAAHWLGSNAWTDFDGSFQNQSRDRQQVFGLDGALMKLGPWQLRGTLGRSIDRLSSYENGAFASEFDSRRDTASLANDLTLGRGLLTLGADQSRDHVDSSTQYTVTDRRNDGLYAQYVNQIGPISLQTALRHDHNSQFGNANTGSIDLSWQLAPAWALTAGYGTGFRIPSFNDLYYPGYSNPNLRPERAHTTRIGANWTKDAWSSAITAFRTRSRDLIALDSHYIPQNIRRAEVIGAEWQLGWRPRGWIINASSTWLSTRDRSTGTSLPRQPKWSGRLDVDRQFGRWDAGLTVRGQTQTHEVNASQINNGFATADLRVSYRFGAQWHVEAKVTNLTNHVYQTAYGYNQAGRGGFLTLRYGR</sequence>
<evidence type="ECO:0000313" key="15">
    <source>
        <dbReference type="EMBL" id="ANJ67628.1"/>
    </source>
</evidence>
<keyword evidence="9 10" id="KW-0998">Cell outer membrane</keyword>
<evidence type="ECO:0000259" key="13">
    <source>
        <dbReference type="Pfam" id="PF00593"/>
    </source>
</evidence>
<dbReference type="PANTHER" id="PTHR30069:SF53">
    <property type="entry name" value="COLICIN I RECEPTOR-RELATED"/>
    <property type="match status" value="1"/>
</dbReference>
<keyword evidence="4 10" id="KW-0812">Transmembrane</keyword>
<accession>A0A191ZIE9</accession>
<keyword evidence="8 10" id="KW-0472">Membrane</keyword>
<dbReference type="STRING" id="1860122.A9404_09745"/>
<evidence type="ECO:0000259" key="14">
    <source>
        <dbReference type="Pfam" id="PF07715"/>
    </source>
</evidence>
<dbReference type="GO" id="GO:0006811">
    <property type="term" value="P:monoatomic ion transport"/>
    <property type="evidence" value="ECO:0007669"/>
    <property type="project" value="UniProtKB-KW"/>
</dbReference>
<dbReference type="InterPro" id="IPR036942">
    <property type="entry name" value="Beta-barrel_TonB_sf"/>
</dbReference>
<evidence type="ECO:0000256" key="6">
    <source>
        <dbReference type="ARBA" id="ARBA00023065"/>
    </source>
</evidence>
<comment type="subcellular location">
    <subcellularLocation>
        <location evidence="1 10">Cell outer membrane</location>
        <topology evidence="1 10">Multi-pass membrane protein</topology>
    </subcellularLocation>
</comment>
<keyword evidence="5 12" id="KW-0732">Signal</keyword>
<proteinExistence type="inferred from homology"/>
<feature type="chain" id="PRO_5008250432" description="TonB-dependent vitamin B12 receptor" evidence="12">
    <location>
        <begin position="29"/>
        <end position="603"/>
    </location>
</feature>
<keyword evidence="2 10" id="KW-0813">Transport</keyword>
<dbReference type="InterPro" id="IPR012910">
    <property type="entry name" value="Plug_dom"/>
</dbReference>
<feature type="domain" description="TonB-dependent receptor plug" evidence="14">
    <location>
        <begin position="55"/>
        <end position="155"/>
    </location>
</feature>
<dbReference type="Pfam" id="PF07715">
    <property type="entry name" value="Plug"/>
    <property type="match status" value="1"/>
</dbReference>
<dbReference type="InterPro" id="IPR039426">
    <property type="entry name" value="TonB-dep_rcpt-like"/>
</dbReference>
<keyword evidence="3 10" id="KW-1134">Transmembrane beta strand</keyword>
<evidence type="ECO:0000256" key="8">
    <source>
        <dbReference type="ARBA" id="ARBA00023136"/>
    </source>
</evidence>
<feature type="domain" description="TonB-dependent receptor-like beta-barrel" evidence="13">
    <location>
        <begin position="180"/>
        <end position="577"/>
    </location>
</feature>
<keyword evidence="16" id="KW-1185">Reference proteome</keyword>
<dbReference type="InterPro" id="IPR000531">
    <property type="entry name" value="Beta-barrel_TonB"/>
</dbReference>
<dbReference type="Gene3D" id="2.170.130.10">
    <property type="entry name" value="TonB-dependent receptor, plug domain"/>
    <property type="match status" value="1"/>
</dbReference>
<dbReference type="CDD" id="cd01347">
    <property type="entry name" value="ligand_gated_channel"/>
    <property type="match status" value="1"/>
</dbReference>
<dbReference type="OrthoDB" id="9815954at2"/>
<comment type="similarity">
    <text evidence="10 11">Belongs to the TonB-dependent receptor family.</text>
</comment>
<dbReference type="RefSeq" id="WP_066100869.1">
    <property type="nucleotide sequence ID" value="NZ_CP016027.1"/>
</dbReference>
<evidence type="ECO:0000256" key="1">
    <source>
        <dbReference type="ARBA" id="ARBA00004571"/>
    </source>
</evidence>
<evidence type="ECO:0000256" key="2">
    <source>
        <dbReference type="ARBA" id="ARBA00022448"/>
    </source>
</evidence>
<evidence type="ECO:0000256" key="11">
    <source>
        <dbReference type="RuleBase" id="RU003357"/>
    </source>
</evidence>
<dbReference type="Pfam" id="PF00593">
    <property type="entry name" value="TonB_dep_Rec_b-barrel"/>
    <property type="match status" value="1"/>
</dbReference>
<dbReference type="SUPFAM" id="SSF56935">
    <property type="entry name" value="Porins"/>
    <property type="match status" value="1"/>
</dbReference>
<feature type="signal peptide" evidence="12">
    <location>
        <begin position="1"/>
        <end position="28"/>
    </location>
</feature>
<dbReference type="GO" id="GO:0015889">
    <property type="term" value="P:cobalamin transport"/>
    <property type="evidence" value="ECO:0007669"/>
    <property type="project" value="TreeGrafter"/>
</dbReference>
<evidence type="ECO:0000256" key="3">
    <source>
        <dbReference type="ARBA" id="ARBA00022452"/>
    </source>
</evidence>
<dbReference type="Gene3D" id="2.40.170.20">
    <property type="entry name" value="TonB-dependent receptor, beta-barrel domain"/>
    <property type="match status" value="1"/>
</dbReference>
<evidence type="ECO:0000256" key="12">
    <source>
        <dbReference type="SAM" id="SignalP"/>
    </source>
</evidence>
<reference evidence="15 16" key="1">
    <citation type="submission" date="2016-06" db="EMBL/GenBank/DDBJ databases">
        <title>Insight into the functional genes involving in sulfur oxidation in Pearl River water.</title>
        <authorList>
            <person name="Luo J."/>
            <person name="Tan X."/>
            <person name="Lin W."/>
        </authorList>
    </citation>
    <scope>NUCLEOTIDE SEQUENCE [LARGE SCALE GENOMIC DNA]</scope>
    <source>
        <strain evidence="15 16">LS2</strain>
    </source>
</reference>